<dbReference type="EMBL" id="FLQU01000332">
    <property type="protein sequence ID" value="SBS84044.1"/>
    <property type="molecule type" value="Genomic_DNA"/>
</dbReference>
<name>A0A1A8VYW0_PLAOA</name>
<sequence>MSLNVGSFATSEVNLKQICGFIIREDVNNASGDRREKICKFLLHFYRTRVIFTYDEIEDLNSFLKLIISKFKEEENTSFFEEILLIHFENVSNSFVNAKLKDNKFYVDHVRNYFLFLFDLGFYFKKRTGREHFQKLGFAKTHCLLVSLVKHLKQFLVDTLRLVESSYNGELQCKLISEGRILETLGGLHAQNEVADKDITHCFLLLTQYKEFDQDVIKCGIMKRFTSMLLHNETTIKHSYISQMVINIVMRNGKSMNMLINNSELEYVNRVLEIIYEKIKRECYDLTCINLLKLLYYVLQSENSSVAYFLRNCKKKKLLHGQEILFFNNINEIIAHTELVIKSENVCDKGEERNELFRDFLCVLLCVLRCMLDVVFSSSNDATFESVSNGNSLEKKKNEKELKKEGEMNEAEEEVKKDCTNLVKNAVNLSLQCLAHNCCPLPGEKKMLHLLCFDVISGIDNRCFSIHEGEKKKIINLMIAYLVTEKTTVAVNETKSENKEDGNNYLFAKHFEVLLYISLNNEKLCKECFKNEFILQIEKNYYELDKNGKLTNVKRKEVTNLLKLCYLGIIYIFIKINLEDKEKNFLRPFVQHVILKELKEKSYLLQNELYYLTFLQFLNMSLLNNLYSLKKFLEEDSLSDLLKIFRSSTIPFKYLILTTLLQWMERKEFLGLIKIYVKRNKLLLNVLLGFWKEVQMDNIRGDTHLRDESATLNDVKYVIHHMCRILTNDFTKHLHFFSETSTSLRSFMDIMTFEEKCILNVYLKIREEVESNQFEVLESDKNILTNKIKTCTEKIEHMEKRLRIAKDANYKKNANELESYYAYVLNRK</sequence>
<dbReference type="AlphaFoldDB" id="A0A1A8VYW0"/>
<organism evidence="2 3">
    <name type="scientific">Plasmodium ovale curtisi</name>
    <dbReference type="NCBI Taxonomy" id="864141"/>
    <lineage>
        <taxon>Eukaryota</taxon>
        <taxon>Sar</taxon>
        <taxon>Alveolata</taxon>
        <taxon>Apicomplexa</taxon>
        <taxon>Aconoidasida</taxon>
        <taxon>Haemosporida</taxon>
        <taxon>Plasmodiidae</taxon>
        <taxon>Plasmodium</taxon>
        <taxon>Plasmodium (Plasmodium)</taxon>
    </lineage>
</organism>
<evidence type="ECO:0000313" key="2">
    <source>
        <dbReference type="EMBL" id="SBS84044.1"/>
    </source>
</evidence>
<keyword evidence="1" id="KW-0175">Coiled coil</keyword>
<accession>A0A1A8VYW0</accession>
<evidence type="ECO:0000256" key="1">
    <source>
        <dbReference type="SAM" id="Coils"/>
    </source>
</evidence>
<evidence type="ECO:0000313" key="3">
    <source>
        <dbReference type="Proteomes" id="UP000078560"/>
    </source>
</evidence>
<proteinExistence type="predicted"/>
<reference evidence="3" key="1">
    <citation type="submission" date="2016-05" db="EMBL/GenBank/DDBJ databases">
        <authorList>
            <person name="Naeem Raeece"/>
        </authorList>
    </citation>
    <scope>NUCLEOTIDE SEQUENCE [LARGE SCALE GENOMIC DNA]</scope>
</reference>
<dbReference type="Proteomes" id="UP000078560">
    <property type="component" value="Unassembled WGS sequence"/>
</dbReference>
<protein>
    <submittedName>
        <fullName evidence="2">Uncharacterized protein</fullName>
    </submittedName>
</protein>
<feature type="coiled-coil region" evidence="1">
    <location>
        <begin position="781"/>
        <end position="808"/>
    </location>
</feature>
<gene>
    <name evidence="2" type="ORF">POVCU2_0024130</name>
</gene>